<dbReference type="EMBL" id="JBBBZM010000006">
    <property type="protein sequence ID" value="KAL0640004.1"/>
    <property type="molecule type" value="Genomic_DNA"/>
</dbReference>
<dbReference type="Proteomes" id="UP001447188">
    <property type="component" value="Unassembled WGS sequence"/>
</dbReference>
<feature type="compositionally biased region" description="Polar residues" evidence="2">
    <location>
        <begin position="1099"/>
        <end position="1111"/>
    </location>
</feature>
<feature type="compositionally biased region" description="Polar residues" evidence="2">
    <location>
        <begin position="19"/>
        <end position="33"/>
    </location>
</feature>
<evidence type="ECO:0000313" key="3">
    <source>
        <dbReference type="EMBL" id="KAL0640004.1"/>
    </source>
</evidence>
<dbReference type="Gene3D" id="3.40.50.12360">
    <property type="match status" value="1"/>
</dbReference>
<feature type="compositionally biased region" description="Polar residues" evidence="2">
    <location>
        <begin position="377"/>
        <end position="400"/>
    </location>
</feature>
<feature type="coiled-coil region" evidence="1">
    <location>
        <begin position="1271"/>
        <end position="1377"/>
    </location>
</feature>
<feature type="region of interest" description="Disordered" evidence="2">
    <location>
        <begin position="1041"/>
        <end position="1074"/>
    </location>
</feature>
<feature type="region of interest" description="Disordered" evidence="2">
    <location>
        <begin position="377"/>
        <end position="462"/>
    </location>
</feature>
<feature type="compositionally biased region" description="Basic and acidic residues" evidence="2">
    <location>
        <begin position="1120"/>
        <end position="1129"/>
    </location>
</feature>
<comment type="caution">
    <text evidence="3">The sequence shown here is derived from an EMBL/GenBank/DDBJ whole genome shotgun (WGS) entry which is preliminary data.</text>
</comment>
<feature type="compositionally biased region" description="Basic and acidic residues" evidence="2">
    <location>
        <begin position="1048"/>
        <end position="1057"/>
    </location>
</feature>
<gene>
    <name evidence="3" type="ORF">Q9L58_000832</name>
</gene>
<name>A0ABR3GVR5_9PEZI</name>
<organism evidence="3 4">
    <name type="scientific">Discina gigas</name>
    <dbReference type="NCBI Taxonomy" id="1032678"/>
    <lineage>
        <taxon>Eukaryota</taxon>
        <taxon>Fungi</taxon>
        <taxon>Dikarya</taxon>
        <taxon>Ascomycota</taxon>
        <taxon>Pezizomycotina</taxon>
        <taxon>Pezizomycetes</taxon>
        <taxon>Pezizales</taxon>
        <taxon>Discinaceae</taxon>
        <taxon>Discina</taxon>
    </lineage>
</organism>
<keyword evidence="1" id="KW-0175">Coiled coil</keyword>
<dbReference type="Pfam" id="PF11496">
    <property type="entry name" value="HDA2-3"/>
    <property type="match status" value="1"/>
</dbReference>
<sequence>MIRAEAPSRRQKNKLSYVEPQTQSSEKPPSSQEDVWFEIKEIVGERKNSYRISWAGEDPATGQPWKREWKPKTEVTEDAIKEWEWKKLVQKEAKKYTRRSKRGRPRKSSLPSPPTQPSEYAPSQELPIAKRSKGETPFPEEIEDTFAFSQFSLVPEEVPQGVLVVIERPRGFDRDLYTIYINSDNEGDLREESPIPDQTQNILAESLGERTSPEEILPEQGIQAGNVGSTQDSAQSQHHQIIETFEKELSPQGSSSKVILVYERTAVIPDSQGFSPSSLSLGLELSSSQEQRIPETQAEIETQEGIHILEELQVTSFVLQEPAGAQEALLPDLQERSTSETTVSSENIQEPQITQIPLEENLSVGLNPGKIADKQVESPQRFSGTAQLPSTSPESPQITQADRDLKDLQSSGDLQEPPHPASFRSPYPLPAQERPIPIRELPEVSPLPDHSTRGEGAITNTPEVTAATPHKTSLAGCEVGFVRVLLLESSDQGPTATSIEPQVLAPRQIHQPVGDSNQTTSIPPVEPPREPYLLPNISRRCSENQPIGAFESWFANHHRRRAVKHTARAATSFNKSRVKKSSTHPVSLSTTVNFNGGRYLQCLIPPSMRAMSNVPPASSLPAVSGVAALRERLARSREERNAKVAATRNARNTLSISPHAVANLRMLSRSPSIAPAEQSVVSPATPVGLPEMRVEVMPKHSVLAVSQSFPRIDCLDSTSGIAYNGEIPRTQVSTMLQAPFGPPQLGPAEWVIGLPLRTKSVTPNGIDQKKAYLDSIVGKHVEIQRFLSNPDGADAWLVKIMQGVVETSGRIATHPDLPFDRVGISVSAPGKEAEYHAAMSSKFVFLKAFLMAVKGLFLKIVIVAEEGKLIDILEIFLRGLKICYTRLDRLSMLPRIPDDDLEGLVKVFLLPSSKSGAVTNAADCLIAMDSTFDAELPEIKGFRSNIVEVEKLAPVIRLVAINTIEHLRLCRVPGQEIPLQVYIETLKNLRLQVGIASHEYGGAISRAPTKISRWLQKKAEGPLDMPNIPELPLFELATQSTTAGPAEGNDKRKRQEDNSGTQITDTSISQPIETKRLKVHDPVLDSSLLGFSQQQGDITHISDSMPSQPTTEPLELPGGVERRHGREESVSSPMDLESEGEDEEGKEEEKIELEDDGVTFFQPTIISNERSTEFMSREDLAGALKKKMEELQQWMDSTGRLQVRHEELRGVLLEVKKELRVSQGARRGVETKKERMESELTRVKTEKTQLWKDLEQARKRLLSGPPQTAQLEQLRAENERLKEKLHSAENSAQVKERDFDFVREQYQQASKGALELRSDNDKLRKEISVLEKRSDEVVVQLRQLQVGNQVSTRDKLIENLSLQLKEREERIARLEHERTVSTRSRGSLGMRASSVSIRGSPIQSRATSPTTGGFHGRESLTHPLRNG</sequence>
<feature type="compositionally biased region" description="Polar residues" evidence="2">
    <location>
        <begin position="1058"/>
        <end position="1072"/>
    </location>
</feature>
<evidence type="ECO:0008006" key="5">
    <source>
        <dbReference type="Google" id="ProtNLM"/>
    </source>
</evidence>
<feature type="region of interest" description="Disordered" evidence="2">
    <location>
        <begin position="330"/>
        <end position="356"/>
    </location>
</feature>
<dbReference type="InterPro" id="IPR021006">
    <property type="entry name" value="Hda2/3"/>
</dbReference>
<feature type="compositionally biased region" description="Basic residues" evidence="2">
    <location>
        <begin position="96"/>
        <end position="107"/>
    </location>
</feature>
<evidence type="ECO:0000256" key="1">
    <source>
        <dbReference type="SAM" id="Coils"/>
    </source>
</evidence>
<accession>A0ABR3GVR5</accession>
<proteinExistence type="predicted"/>
<feature type="region of interest" description="Disordered" evidence="2">
    <location>
        <begin position="92"/>
        <end position="141"/>
    </location>
</feature>
<feature type="region of interest" description="Disordered" evidence="2">
    <location>
        <begin position="51"/>
        <end position="72"/>
    </location>
</feature>
<feature type="region of interest" description="Disordered" evidence="2">
    <location>
        <begin position="1"/>
        <end position="34"/>
    </location>
</feature>
<evidence type="ECO:0000256" key="2">
    <source>
        <dbReference type="SAM" id="MobiDB-lite"/>
    </source>
</evidence>
<feature type="region of interest" description="Disordered" evidence="2">
    <location>
        <begin position="1377"/>
        <end position="1427"/>
    </location>
</feature>
<protein>
    <recommendedName>
        <fullName evidence="5">Chromo domain-containing protein</fullName>
    </recommendedName>
</protein>
<dbReference type="InterPro" id="IPR038609">
    <property type="entry name" value="HDA1_su2/3_sf"/>
</dbReference>
<keyword evidence="4" id="KW-1185">Reference proteome</keyword>
<evidence type="ECO:0000313" key="4">
    <source>
        <dbReference type="Proteomes" id="UP001447188"/>
    </source>
</evidence>
<reference evidence="3 4" key="1">
    <citation type="submission" date="2024-02" db="EMBL/GenBank/DDBJ databases">
        <title>Discinaceae phylogenomics.</title>
        <authorList>
            <person name="Dirks A.C."/>
            <person name="James T.Y."/>
        </authorList>
    </citation>
    <scope>NUCLEOTIDE SEQUENCE [LARGE SCALE GENOMIC DNA]</scope>
    <source>
        <strain evidence="3 4">ACD0624</strain>
    </source>
</reference>
<feature type="region of interest" description="Disordered" evidence="2">
    <location>
        <begin position="1099"/>
        <end position="1151"/>
    </location>
</feature>
<feature type="compositionally biased region" description="Acidic residues" evidence="2">
    <location>
        <begin position="1136"/>
        <end position="1151"/>
    </location>
</feature>
<feature type="compositionally biased region" description="Polar residues" evidence="2">
    <location>
        <begin position="1393"/>
        <end position="1411"/>
    </location>
</feature>